<organism evidence="9 10">
    <name type="scientific">Aplysia californica</name>
    <name type="common">California sea hare</name>
    <dbReference type="NCBI Taxonomy" id="6500"/>
    <lineage>
        <taxon>Eukaryota</taxon>
        <taxon>Metazoa</taxon>
        <taxon>Spiralia</taxon>
        <taxon>Lophotrochozoa</taxon>
        <taxon>Mollusca</taxon>
        <taxon>Gastropoda</taxon>
        <taxon>Heterobranchia</taxon>
        <taxon>Euthyneura</taxon>
        <taxon>Tectipleura</taxon>
        <taxon>Aplysiida</taxon>
        <taxon>Aplysioidea</taxon>
        <taxon>Aplysiidae</taxon>
        <taxon>Aplysia</taxon>
    </lineage>
</organism>
<evidence type="ECO:0000313" key="9">
    <source>
        <dbReference type="Proteomes" id="UP000694888"/>
    </source>
</evidence>
<feature type="compositionally biased region" description="Polar residues" evidence="7">
    <location>
        <begin position="67"/>
        <end position="84"/>
    </location>
</feature>
<evidence type="ECO:0000256" key="6">
    <source>
        <dbReference type="RuleBase" id="RU000682"/>
    </source>
</evidence>
<reference evidence="10" key="1">
    <citation type="submission" date="2025-08" db="UniProtKB">
        <authorList>
            <consortium name="RefSeq"/>
        </authorList>
    </citation>
    <scope>IDENTIFICATION</scope>
</reference>
<dbReference type="Gene3D" id="1.10.10.60">
    <property type="entry name" value="Homeodomain-like"/>
    <property type="match status" value="1"/>
</dbReference>
<feature type="compositionally biased region" description="Low complexity" evidence="7">
    <location>
        <begin position="170"/>
        <end position="179"/>
    </location>
</feature>
<evidence type="ECO:0000256" key="4">
    <source>
        <dbReference type="ARBA" id="ARBA00023242"/>
    </source>
</evidence>
<dbReference type="InterPro" id="IPR050394">
    <property type="entry name" value="Homeobox_NK-like"/>
</dbReference>
<gene>
    <name evidence="10" type="primary">LOC101860794</name>
</gene>
<dbReference type="Pfam" id="PF00046">
    <property type="entry name" value="Homeodomain"/>
    <property type="match status" value="1"/>
</dbReference>
<protein>
    <submittedName>
        <fullName evidence="10">Uncharacterized protein LOC101860794</fullName>
    </submittedName>
</protein>
<dbReference type="PROSITE" id="PS50071">
    <property type="entry name" value="HOMEOBOX_2"/>
    <property type="match status" value="1"/>
</dbReference>
<feature type="region of interest" description="Disordered" evidence="7">
    <location>
        <begin position="170"/>
        <end position="206"/>
    </location>
</feature>
<evidence type="ECO:0000256" key="1">
    <source>
        <dbReference type="ARBA" id="ARBA00004123"/>
    </source>
</evidence>
<proteinExistence type="predicted"/>
<feature type="DNA-binding region" description="Homeobox" evidence="5">
    <location>
        <begin position="203"/>
        <end position="262"/>
    </location>
</feature>
<dbReference type="InterPro" id="IPR009057">
    <property type="entry name" value="Homeodomain-like_sf"/>
</dbReference>
<dbReference type="GeneID" id="101860794"/>
<sequence length="565" mass="62486">MFAPPTSWHPHVYNKPPRRPTPFLIADILGETQADTKRTLDIKRDVIDCTKPHSVCLDGKCLHPSCSASPATENNRSYLNQPNRPTHHHHHHHHHRHHQQQQQQHNHSHSHSHNHHQHHISSSFNGVKGLEPEPLGSRRHCDYHSHHPHDHCGGEHQRDVEISRSTCSPACASPCSSASETDCSDKKRKSEDDSKEDGMNVKKKKARTTFTGRQIFELEKQFEQKKYLSSAERAEMASQLAVTETQVKIWFQNRRTKWKKQENISSAEVAEHKLNAEKHVIKAKNRKPSEPRLDVIGGSLEQRVGYDTPCSVLGRLNSLVPCDVMEVSPGADGKKENHELSRLCGYSVQQLIGNKDVSRNNGLVLSSTGVKTEGAEDLRMKDRDESSCLNSLMVDVNIGFPGQGSHRSLSQSDNRATGSPTPPPTERSFSTSLSPDEDSEDKVDVTSFHTIVPQAAAEHSGSNLRGADVSAPTLTDSATSPSPPPCIDQDSGESEPSSRKEILPRAGQSSPLALTALQGETDTPAARSPLRVTCAETGNDMEVRGKDSFDIVSCDGYSENEQYSL</sequence>
<dbReference type="PANTHER" id="PTHR24340">
    <property type="entry name" value="HOMEOBOX PROTEIN NKX"/>
    <property type="match status" value="1"/>
</dbReference>
<feature type="compositionally biased region" description="Basic and acidic residues" evidence="7">
    <location>
        <begin position="183"/>
        <end position="200"/>
    </location>
</feature>
<dbReference type="RefSeq" id="XP_005092726.1">
    <property type="nucleotide sequence ID" value="XM_005092669.3"/>
</dbReference>
<evidence type="ECO:0000256" key="5">
    <source>
        <dbReference type="PROSITE-ProRule" id="PRU00108"/>
    </source>
</evidence>
<comment type="subcellular location">
    <subcellularLocation>
        <location evidence="1 5 6">Nucleus</location>
    </subcellularLocation>
</comment>
<dbReference type="PRINTS" id="PR00024">
    <property type="entry name" value="HOMEOBOX"/>
</dbReference>
<dbReference type="InterPro" id="IPR020479">
    <property type="entry name" value="HD_metazoa"/>
</dbReference>
<keyword evidence="2 5" id="KW-0238">DNA-binding</keyword>
<dbReference type="InterPro" id="IPR001356">
    <property type="entry name" value="HD"/>
</dbReference>
<feature type="region of interest" description="Disordered" evidence="7">
    <location>
        <begin position="455"/>
        <end position="529"/>
    </location>
</feature>
<dbReference type="Proteomes" id="UP000694888">
    <property type="component" value="Unplaced"/>
</dbReference>
<dbReference type="SUPFAM" id="SSF46689">
    <property type="entry name" value="Homeodomain-like"/>
    <property type="match status" value="1"/>
</dbReference>
<keyword evidence="3 5" id="KW-0371">Homeobox</keyword>
<feature type="compositionally biased region" description="Basic and acidic residues" evidence="7">
    <location>
        <begin position="139"/>
        <end position="157"/>
    </location>
</feature>
<feature type="region of interest" description="Disordered" evidence="7">
    <location>
        <begin position="67"/>
        <end position="157"/>
    </location>
</feature>
<dbReference type="CDD" id="cd00086">
    <property type="entry name" value="homeodomain"/>
    <property type="match status" value="1"/>
</dbReference>
<dbReference type="SMART" id="SM00389">
    <property type="entry name" value="HOX"/>
    <property type="match status" value="1"/>
</dbReference>
<accession>A0ABM0JFV0</accession>
<dbReference type="PROSITE" id="PS00027">
    <property type="entry name" value="HOMEOBOX_1"/>
    <property type="match status" value="1"/>
</dbReference>
<evidence type="ECO:0000259" key="8">
    <source>
        <dbReference type="PROSITE" id="PS50071"/>
    </source>
</evidence>
<dbReference type="InterPro" id="IPR017970">
    <property type="entry name" value="Homeobox_CS"/>
</dbReference>
<name>A0ABM0JFV0_APLCA</name>
<feature type="region of interest" description="Disordered" evidence="7">
    <location>
        <begin position="402"/>
        <end position="443"/>
    </location>
</feature>
<keyword evidence="9" id="KW-1185">Reference proteome</keyword>
<evidence type="ECO:0000256" key="3">
    <source>
        <dbReference type="ARBA" id="ARBA00023155"/>
    </source>
</evidence>
<feature type="compositionally biased region" description="Basic residues" evidence="7">
    <location>
        <begin position="85"/>
        <end position="99"/>
    </location>
</feature>
<feature type="compositionally biased region" description="Basic residues" evidence="7">
    <location>
        <begin position="106"/>
        <end position="119"/>
    </location>
</feature>
<keyword evidence="4 5" id="KW-0539">Nucleus</keyword>
<evidence type="ECO:0000256" key="2">
    <source>
        <dbReference type="ARBA" id="ARBA00023125"/>
    </source>
</evidence>
<evidence type="ECO:0000256" key="7">
    <source>
        <dbReference type="SAM" id="MobiDB-lite"/>
    </source>
</evidence>
<dbReference type="PANTHER" id="PTHR24340:SF70">
    <property type="entry name" value="NK7.1, ISOFORM A"/>
    <property type="match status" value="1"/>
</dbReference>
<feature type="compositionally biased region" description="Polar residues" evidence="7">
    <location>
        <begin position="405"/>
        <end position="419"/>
    </location>
</feature>
<feature type="domain" description="Homeobox" evidence="8">
    <location>
        <begin position="201"/>
        <end position="261"/>
    </location>
</feature>
<evidence type="ECO:0000313" key="10">
    <source>
        <dbReference type="RefSeq" id="XP_005092726.1"/>
    </source>
</evidence>